<organism evidence="2 3">
    <name type="scientific">Candidatus Kaiserbacteria bacterium GW2011_GWA2_58_9</name>
    <dbReference type="NCBI Taxonomy" id="1618672"/>
    <lineage>
        <taxon>Bacteria</taxon>
        <taxon>Candidatus Kaiseribacteriota</taxon>
    </lineage>
</organism>
<evidence type="ECO:0000313" key="2">
    <source>
        <dbReference type="EMBL" id="KKW45973.1"/>
    </source>
</evidence>
<evidence type="ECO:0000313" key="3">
    <source>
        <dbReference type="Proteomes" id="UP000034789"/>
    </source>
</evidence>
<reference evidence="2 3" key="1">
    <citation type="journal article" date="2015" name="Nature">
        <title>rRNA introns, odd ribosomes, and small enigmatic genomes across a large radiation of phyla.</title>
        <authorList>
            <person name="Brown C.T."/>
            <person name="Hug L.A."/>
            <person name="Thomas B.C."/>
            <person name="Sharon I."/>
            <person name="Castelle C.J."/>
            <person name="Singh A."/>
            <person name="Wilkins M.J."/>
            <person name="Williams K.H."/>
            <person name="Banfield J.F."/>
        </authorList>
    </citation>
    <scope>NUCLEOTIDE SEQUENCE [LARGE SCALE GENOMIC DNA]</scope>
</reference>
<comment type="caution">
    <text evidence="2">The sequence shown here is derived from an EMBL/GenBank/DDBJ whole genome shotgun (WGS) entry which is preliminary data.</text>
</comment>
<dbReference type="AlphaFoldDB" id="A0A0G1YR98"/>
<accession>A0A0G1YR98</accession>
<feature type="region of interest" description="Disordered" evidence="1">
    <location>
        <begin position="39"/>
        <end position="61"/>
    </location>
</feature>
<proteinExistence type="predicted"/>
<dbReference type="EMBL" id="LCSD01000034">
    <property type="protein sequence ID" value="KKW45973.1"/>
    <property type="molecule type" value="Genomic_DNA"/>
</dbReference>
<protein>
    <recommendedName>
        <fullName evidence="4">DUF1059 domain-containing protein</fullName>
    </recommendedName>
</protein>
<evidence type="ECO:0008006" key="4">
    <source>
        <dbReference type="Google" id="ProtNLM"/>
    </source>
</evidence>
<evidence type="ECO:0000256" key="1">
    <source>
        <dbReference type="SAM" id="MobiDB-lite"/>
    </source>
</evidence>
<gene>
    <name evidence="2" type="ORF">UY98_C0034G0006</name>
</gene>
<dbReference type="Proteomes" id="UP000034789">
    <property type="component" value="Unassembled WGS sequence"/>
</dbReference>
<sequence>MKTLKCDVCEVTAKGETFEAWMKALMPHYMKAHADVMNDPSKTKEDQQKWVVDNKARFDAA</sequence>
<name>A0A0G1YR98_9BACT</name>